<protein>
    <submittedName>
        <fullName evidence="8">PLP-dependent aminotransferase family protein</fullName>
    </submittedName>
</protein>
<dbReference type="SUPFAM" id="SSF53383">
    <property type="entry name" value="PLP-dependent transferases"/>
    <property type="match status" value="1"/>
</dbReference>
<evidence type="ECO:0000256" key="1">
    <source>
        <dbReference type="ARBA" id="ARBA00005384"/>
    </source>
</evidence>
<keyword evidence="3" id="KW-0805">Transcription regulation</keyword>
<keyword evidence="5" id="KW-0804">Transcription</keyword>
<dbReference type="InterPro" id="IPR004839">
    <property type="entry name" value="Aminotransferase_I/II_large"/>
</dbReference>
<organism evidence="8 9">
    <name type="scientific">Aquibaculum arenosum</name>
    <dbReference type="NCBI Taxonomy" id="3032591"/>
    <lineage>
        <taxon>Bacteria</taxon>
        <taxon>Pseudomonadati</taxon>
        <taxon>Pseudomonadota</taxon>
        <taxon>Alphaproteobacteria</taxon>
        <taxon>Rhodospirillales</taxon>
        <taxon>Rhodovibrionaceae</taxon>
        <taxon>Aquibaculum</taxon>
    </lineage>
</organism>
<dbReference type="PROSITE" id="PS50949">
    <property type="entry name" value="HTH_GNTR"/>
    <property type="match status" value="1"/>
</dbReference>
<dbReference type="InterPro" id="IPR036388">
    <property type="entry name" value="WH-like_DNA-bd_sf"/>
</dbReference>
<keyword evidence="8" id="KW-0032">Aminotransferase</keyword>
<accession>A0ABT5YID7</accession>
<dbReference type="SMART" id="SM00345">
    <property type="entry name" value="HTH_GNTR"/>
    <property type="match status" value="1"/>
</dbReference>
<keyword evidence="8" id="KW-0808">Transferase</keyword>
<dbReference type="SUPFAM" id="SSF46785">
    <property type="entry name" value="Winged helix' DNA-binding domain"/>
    <property type="match status" value="1"/>
</dbReference>
<evidence type="ECO:0000256" key="4">
    <source>
        <dbReference type="ARBA" id="ARBA00023125"/>
    </source>
</evidence>
<dbReference type="InterPro" id="IPR015424">
    <property type="entry name" value="PyrdxlP-dep_Trfase"/>
</dbReference>
<evidence type="ECO:0000256" key="5">
    <source>
        <dbReference type="ARBA" id="ARBA00023163"/>
    </source>
</evidence>
<sequence>MLRRASTAPLFTLTLERGAKAPPLYRQVYDQVRLAVLEGRLPPGTRLPSSRILADELRCSRNTVVGAFEQLLAEGYLEGHVGSGTYVSRVLPDELLAVRPERPVATKPTESAPPTLGKRGHRLARLEPPGAPARRGDGRRAFVPGMPETAFFPFSVWGRLVGRFWRVPPRELLRPGEPGGFRPLREAIAAYLRAVRALPVEPEQVFVTSGAQQALDLVARLLLDPGERVWIEDPGYAGLRGPLLAAGAEVVPLPVDQEGIEVAEGQRRAPDARMAVVTPARQYPLGLAMTLARRLELLSWAQQVSAWVVEDDYDSEYRYAGRPLAPLQSLDEGAGRVVYIGSLSKVLFPSIRLGYLVVPPALVEPVTRARAVLEDYPALALQPALAAFIQEGHFAAHLRRMRALYQSRQDAMLDAARRHLVGMVQLSGSEAGLHLLARLQRPITDHQASAAASAEGLIAPPLSAYFYDGPPGGSSDALLLGFSAVPEEVMDGQVAKLAQALERAERSART</sequence>
<feature type="region of interest" description="Disordered" evidence="6">
    <location>
        <begin position="103"/>
        <end position="137"/>
    </location>
</feature>
<comment type="caution">
    <text evidence="8">The sequence shown here is derived from an EMBL/GenBank/DDBJ whole genome shotgun (WGS) entry which is preliminary data.</text>
</comment>
<dbReference type="InterPro" id="IPR036390">
    <property type="entry name" value="WH_DNA-bd_sf"/>
</dbReference>
<dbReference type="Pfam" id="PF00392">
    <property type="entry name" value="GntR"/>
    <property type="match status" value="1"/>
</dbReference>
<dbReference type="Gene3D" id="3.40.640.10">
    <property type="entry name" value="Type I PLP-dependent aspartate aminotransferase-like (Major domain)"/>
    <property type="match status" value="1"/>
</dbReference>
<dbReference type="RefSeq" id="WP_275819410.1">
    <property type="nucleotide sequence ID" value="NZ_JARHUD010000001.1"/>
</dbReference>
<dbReference type="InterPro" id="IPR051446">
    <property type="entry name" value="HTH_trans_reg/aminotransferase"/>
</dbReference>
<evidence type="ECO:0000313" key="8">
    <source>
        <dbReference type="EMBL" id="MDF2094699.1"/>
    </source>
</evidence>
<evidence type="ECO:0000313" key="9">
    <source>
        <dbReference type="Proteomes" id="UP001215503"/>
    </source>
</evidence>
<comment type="similarity">
    <text evidence="1">In the C-terminal section; belongs to the class-I pyridoxal-phosphate-dependent aminotransferase family.</text>
</comment>
<dbReference type="Gene3D" id="1.10.10.10">
    <property type="entry name" value="Winged helix-like DNA-binding domain superfamily/Winged helix DNA-binding domain"/>
    <property type="match status" value="1"/>
</dbReference>
<dbReference type="CDD" id="cd07377">
    <property type="entry name" value="WHTH_GntR"/>
    <property type="match status" value="1"/>
</dbReference>
<dbReference type="PANTHER" id="PTHR46577:SF1">
    <property type="entry name" value="HTH-TYPE TRANSCRIPTIONAL REGULATORY PROTEIN GABR"/>
    <property type="match status" value="1"/>
</dbReference>
<dbReference type="EMBL" id="JARHUD010000001">
    <property type="protein sequence ID" value="MDF2094699.1"/>
    <property type="molecule type" value="Genomic_DNA"/>
</dbReference>
<gene>
    <name evidence="8" type="ORF">P2G67_01765</name>
</gene>
<dbReference type="InterPro" id="IPR000524">
    <property type="entry name" value="Tscrpt_reg_HTH_GntR"/>
</dbReference>
<evidence type="ECO:0000256" key="3">
    <source>
        <dbReference type="ARBA" id="ARBA00023015"/>
    </source>
</evidence>
<keyword evidence="4" id="KW-0238">DNA-binding</keyword>
<dbReference type="Pfam" id="PF00155">
    <property type="entry name" value="Aminotran_1_2"/>
    <property type="match status" value="1"/>
</dbReference>
<feature type="domain" description="HTH gntR-type" evidence="7">
    <location>
        <begin position="22"/>
        <end position="90"/>
    </location>
</feature>
<keyword evidence="2" id="KW-0663">Pyridoxal phosphate</keyword>
<name>A0ABT5YID7_9PROT</name>
<dbReference type="Proteomes" id="UP001215503">
    <property type="component" value="Unassembled WGS sequence"/>
</dbReference>
<dbReference type="InterPro" id="IPR015421">
    <property type="entry name" value="PyrdxlP-dep_Trfase_major"/>
</dbReference>
<evidence type="ECO:0000259" key="7">
    <source>
        <dbReference type="PROSITE" id="PS50949"/>
    </source>
</evidence>
<evidence type="ECO:0000256" key="6">
    <source>
        <dbReference type="SAM" id="MobiDB-lite"/>
    </source>
</evidence>
<dbReference type="CDD" id="cd00609">
    <property type="entry name" value="AAT_like"/>
    <property type="match status" value="1"/>
</dbReference>
<dbReference type="GO" id="GO:0008483">
    <property type="term" value="F:transaminase activity"/>
    <property type="evidence" value="ECO:0007669"/>
    <property type="project" value="UniProtKB-KW"/>
</dbReference>
<evidence type="ECO:0000256" key="2">
    <source>
        <dbReference type="ARBA" id="ARBA00022898"/>
    </source>
</evidence>
<reference evidence="8 9" key="1">
    <citation type="submission" date="2023-03" db="EMBL/GenBank/DDBJ databases">
        <title>Fodinicurvata sp. CAU 1616 isolated from sea sendiment.</title>
        <authorList>
            <person name="Kim W."/>
        </authorList>
    </citation>
    <scope>NUCLEOTIDE SEQUENCE [LARGE SCALE GENOMIC DNA]</scope>
    <source>
        <strain evidence="8 9">CAU 1616</strain>
    </source>
</reference>
<dbReference type="PANTHER" id="PTHR46577">
    <property type="entry name" value="HTH-TYPE TRANSCRIPTIONAL REGULATORY PROTEIN GABR"/>
    <property type="match status" value="1"/>
</dbReference>
<proteinExistence type="inferred from homology"/>
<keyword evidence="9" id="KW-1185">Reference proteome</keyword>